<gene>
    <name evidence="2" type="ORF">MAMP_00390</name>
</gene>
<keyword evidence="1" id="KW-0472">Membrane</keyword>
<proteinExistence type="predicted"/>
<dbReference type="Proteomes" id="UP000003544">
    <property type="component" value="Unassembled WGS sequence"/>
</dbReference>
<evidence type="ECO:0000313" key="2">
    <source>
        <dbReference type="EMBL" id="EGL53968.1"/>
    </source>
</evidence>
<dbReference type="Gene3D" id="3.90.320.10">
    <property type="match status" value="1"/>
</dbReference>
<sequence>MAEAFYGVIVVLLILSLYGIDARRREKRRRFILKENMPRELSQARLIHSEHYISTLLPRKMHGTLDQLYRVISGQHVLVDSKTRAKHRVYFKDIVQVSTYKVILSRNGMNIADYAYFRVVTPDGVEYIKQNLLSEHDVINEFDRTDALIKGKASPSNAKHKSMCISCPQQINCDDWQFSSRQISKETQ</sequence>
<name>F5T0W8_9GAMM</name>
<accession>F5T0W8</accession>
<dbReference type="EMBL" id="AFIG01000002">
    <property type="protein sequence ID" value="EGL53968.1"/>
    <property type="molecule type" value="Genomic_DNA"/>
</dbReference>
<reference evidence="2 3" key="1">
    <citation type="journal article" date="2011" name="J. Bacteriol.">
        <title>Draft genome sequence of Methylophaga aminisulfidivorans MP T.</title>
        <authorList>
            <person name="Han G.H."/>
            <person name="Kim W."/>
            <person name="Chun J."/>
            <person name="Kim S.W."/>
        </authorList>
    </citation>
    <scope>NUCLEOTIDE SEQUENCE [LARGE SCALE GENOMIC DNA]</scope>
    <source>
        <strain evidence="3">MP(T)</strain>
    </source>
</reference>
<feature type="transmembrane region" description="Helical" evidence="1">
    <location>
        <begin position="6"/>
        <end position="22"/>
    </location>
</feature>
<evidence type="ECO:0000256" key="1">
    <source>
        <dbReference type="SAM" id="Phobius"/>
    </source>
</evidence>
<dbReference type="STRING" id="1026882.MAMP_00390"/>
<keyword evidence="1" id="KW-1133">Transmembrane helix</keyword>
<evidence type="ECO:0008006" key="4">
    <source>
        <dbReference type="Google" id="ProtNLM"/>
    </source>
</evidence>
<dbReference type="RefSeq" id="WP_007146216.1">
    <property type="nucleotide sequence ID" value="NZ_AFIG01000002.1"/>
</dbReference>
<keyword evidence="1" id="KW-0812">Transmembrane</keyword>
<comment type="caution">
    <text evidence="2">The sequence shown here is derived from an EMBL/GenBank/DDBJ whole genome shotgun (WGS) entry which is preliminary data.</text>
</comment>
<evidence type="ECO:0000313" key="3">
    <source>
        <dbReference type="Proteomes" id="UP000003544"/>
    </source>
</evidence>
<dbReference type="OrthoDB" id="1681119at2"/>
<dbReference type="AlphaFoldDB" id="F5T0W8"/>
<organism evidence="2 3">
    <name type="scientific">Methylophaga aminisulfidivorans MP</name>
    <dbReference type="NCBI Taxonomy" id="1026882"/>
    <lineage>
        <taxon>Bacteria</taxon>
        <taxon>Pseudomonadati</taxon>
        <taxon>Pseudomonadota</taxon>
        <taxon>Gammaproteobacteria</taxon>
        <taxon>Thiotrichales</taxon>
        <taxon>Piscirickettsiaceae</taxon>
        <taxon>Methylophaga</taxon>
    </lineage>
</organism>
<keyword evidence="3" id="KW-1185">Reference proteome</keyword>
<protein>
    <recommendedName>
        <fullName evidence="4">PD-(D/E)XK endonuclease-like domain-containing protein</fullName>
    </recommendedName>
</protein>
<dbReference type="InterPro" id="IPR011604">
    <property type="entry name" value="PDDEXK-like_dom_sf"/>
</dbReference>
<dbReference type="eggNOG" id="COG2887">
    <property type="taxonomic scope" value="Bacteria"/>
</dbReference>